<evidence type="ECO:0000313" key="2">
    <source>
        <dbReference type="Proteomes" id="UP000018817"/>
    </source>
</evidence>
<sequence length="55" mass="6092">MAPLSKLFRRPLVVWVPECLNGGKAECISPKCLCTPRVKDALRLVPALLRHLPAI</sequence>
<accession>W2P940</accession>
<protein>
    <submittedName>
        <fullName evidence="1">Uncharacterized protein</fullName>
    </submittedName>
</protein>
<reference evidence="2" key="1">
    <citation type="submission" date="2011-12" db="EMBL/GenBank/DDBJ databases">
        <authorList>
            <consortium name="The Broad Institute Genome Sequencing Platform"/>
            <person name="Russ C."/>
            <person name="Tyler B."/>
            <person name="Panabieres F."/>
            <person name="Shan W."/>
            <person name="Tripathy S."/>
            <person name="Grunwald N."/>
            <person name="Machado M."/>
            <person name="Young S.K."/>
            <person name="Zeng Q."/>
            <person name="Gargeya S."/>
            <person name="Fitzgerald M."/>
            <person name="Haas B."/>
            <person name="Abouelleil A."/>
            <person name="Alvarado L."/>
            <person name="Arachchi H.M."/>
            <person name="Berlin A."/>
            <person name="Chapman S.B."/>
            <person name="Gearin G."/>
            <person name="Goldberg J."/>
            <person name="Griggs A."/>
            <person name="Gujja S."/>
            <person name="Hansen M."/>
            <person name="Heiman D."/>
            <person name="Howarth C."/>
            <person name="Larimer J."/>
            <person name="Lui A."/>
            <person name="MacDonald P.J.P."/>
            <person name="McCowen C."/>
            <person name="Montmayeur A."/>
            <person name="Murphy C."/>
            <person name="Neiman D."/>
            <person name="Pearson M."/>
            <person name="Priest M."/>
            <person name="Roberts A."/>
            <person name="Saif S."/>
            <person name="Shea T."/>
            <person name="Sisk P."/>
            <person name="Stolte C."/>
            <person name="Sykes S."/>
            <person name="Wortman J."/>
            <person name="Nusbaum C."/>
            <person name="Birren B."/>
        </authorList>
    </citation>
    <scope>NUCLEOTIDE SEQUENCE [LARGE SCALE GENOMIC DNA]</scope>
    <source>
        <strain evidence="2">INRA-310</strain>
    </source>
</reference>
<organism evidence="1 2">
    <name type="scientific">Phytophthora nicotianae (strain INRA-310)</name>
    <name type="common">Phytophthora parasitica</name>
    <dbReference type="NCBI Taxonomy" id="761204"/>
    <lineage>
        <taxon>Eukaryota</taxon>
        <taxon>Sar</taxon>
        <taxon>Stramenopiles</taxon>
        <taxon>Oomycota</taxon>
        <taxon>Peronosporomycetes</taxon>
        <taxon>Peronosporales</taxon>
        <taxon>Peronosporaceae</taxon>
        <taxon>Phytophthora</taxon>
    </lineage>
</organism>
<dbReference type="VEuPathDB" id="FungiDB:PPTG_24913"/>
<evidence type="ECO:0000313" key="1">
    <source>
        <dbReference type="EMBL" id="ETM97547.1"/>
    </source>
</evidence>
<gene>
    <name evidence="1" type="ORF">PPTG_24913</name>
</gene>
<dbReference type="AlphaFoldDB" id="W2P940"/>
<dbReference type="GeneID" id="20193512"/>
<reference evidence="1 2" key="2">
    <citation type="submission" date="2013-11" db="EMBL/GenBank/DDBJ databases">
        <title>The Genome Sequence of Phytophthora parasitica INRA-310.</title>
        <authorList>
            <consortium name="The Broad Institute Genomics Platform"/>
            <person name="Russ C."/>
            <person name="Tyler B."/>
            <person name="Panabieres F."/>
            <person name="Shan W."/>
            <person name="Tripathy S."/>
            <person name="Grunwald N."/>
            <person name="Machado M."/>
            <person name="Johnson C.S."/>
            <person name="Arredondo F."/>
            <person name="Hong C."/>
            <person name="Coffey M."/>
            <person name="Young S.K."/>
            <person name="Zeng Q."/>
            <person name="Gargeya S."/>
            <person name="Fitzgerald M."/>
            <person name="Abouelleil A."/>
            <person name="Alvarado L."/>
            <person name="Chapman S.B."/>
            <person name="Gainer-Dewar J."/>
            <person name="Goldberg J."/>
            <person name="Griggs A."/>
            <person name="Gujja S."/>
            <person name="Hansen M."/>
            <person name="Howarth C."/>
            <person name="Imamovic A."/>
            <person name="Ireland A."/>
            <person name="Larimer J."/>
            <person name="McCowan C."/>
            <person name="Murphy C."/>
            <person name="Pearson M."/>
            <person name="Poon T.W."/>
            <person name="Priest M."/>
            <person name="Roberts A."/>
            <person name="Saif S."/>
            <person name="Shea T."/>
            <person name="Sykes S."/>
            <person name="Wortman J."/>
            <person name="Nusbaum C."/>
            <person name="Birren B."/>
        </authorList>
    </citation>
    <scope>NUCLEOTIDE SEQUENCE [LARGE SCALE GENOMIC DNA]</scope>
    <source>
        <strain evidence="1 2">INRA-310</strain>
    </source>
</reference>
<dbReference type="RefSeq" id="XP_008917156.1">
    <property type="nucleotide sequence ID" value="XM_008918908.1"/>
</dbReference>
<name>W2P940_PHYN3</name>
<proteinExistence type="predicted"/>
<dbReference type="Proteomes" id="UP000018817">
    <property type="component" value="Unassembled WGS sequence"/>
</dbReference>
<dbReference type="EMBL" id="KI669929">
    <property type="protein sequence ID" value="ETM97547.1"/>
    <property type="molecule type" value="Genomic_DNA"/>
</dbReference>